<reference evidence="1 2" key="2">
    <citation type="submission" date="2013-02" db="EMBL/GenBank/DDBJ databases">
        <title>The Genome Sequence of Plasmodium falciparum MaliPS096_E11.</title>
        <authorList>
            <consortium name="The Broad Institute Genome Sequencing Platform"/>
            <consortium name="The Broad Institute Genome Sequencing Center for Infectious Disease"/>
            <person name="Neafsey D."/>
            <person name="Cheeseman I."/>
            <person name="Volkman S."/>
            <person name="Adams J."/>
            <person name="Walker B."/>
            <person name="Young S.K."/>
            <person name="Zeng Q."/>
            <person name="Gargeya S."/>
            <person name="Fitzgerald M."/>
            <person name="Haas B."/>
            <person name="Abouelleil A."/>
            <person name="Alvarado L."/>
            <person name="Arachchi H.M."/>
            <person name="Berlin A.M."/>
            <person name="Chapman S.B."/>
            <person name="Dewar J."/>
            <person name="Goldberg J."/>
            <person name="Griggs A."/>
            <person name="Gujja S."/>
            <person name="Hansen M."/>
            <person name="Howarth C."/>
            <person name="Imamovic A."/>
            <person name="Larimer J."/>
            <person name="McCowan C."/>
            <person name="Murphy C."/>
            <person name="Neiman D."/>
            <person name="Pearson M."/>
            <person name="Priest M."/>
            <person name="Roberts A."/>
            <person name="Saif S."/>
            <person name="Shea T."/>
            <person name="Sisk P."/>
            <person name="Sykes S."/>
            <person name="Wortman J."/>
            <person name="Nusbaum C."/>
            <person name="Birren B."/>
        </authorList>
    </citation>
    <scope>NUCLEOTIDE SEQUENCE [LARGE SCALE GENOMIC DNA]</scope>
    <source>
        <strain evidence="1 2">MaliPS096_E11</strain>
    </source>
</reference>
<organism evidence="1 2">
    <name type="scientific">Plasmodium falciparum MaliPS096_E11</name>
    <dbReference type="NCBI Taxonomy" id="1036727"/>
    <lineage>
        <taxon>Eukaryota</taxon>
        <taxon>Sar</taxon>
        <taxon>Alveolata</taxon>
        <taxon>Apicomplexa</taxon>
        <taxon>Aconoidasida</taxon>
        <taxon>Haemosporida</taxon>
        <taxon>Plasmodiidae</taxon>
        <taxon>Plasmodium</taxon>
        <taxon>Plasmodium (Laverania)</taxon>
    </lineage>
</organism>
<dbReference type="AlphaFoldDB" id="A0A024WFU7"/>
<evidence type="ECO:0000313" key="1">
    <source>
        <dbReference type="EMBL" id="ETW45937.1"/>
    </source>
</evidence>
<evidence type="ECO:0000313" key="2">
    <source>
        <dbReference type="Proteomes" id="UP000030699"/>
    </source>
</evidence>
<dbReference type="Proteomes" id="UP000030699">
    <property type="component" value="Unassembled WGS sequence"/>
</dbReference>
<dbReference type="EMBL" id="KI925873">
    <property type="protein sequence ID" value="ETW45937.1"/>
    <property type="molecule type" value="Genomic_DNA"/>
</dbReference>
<accession>A0A024WFU7</accession>
<name>A0A024WFU7_PLAFA</name>
<feature type="non-terminal residue" evidence="1">
    <location>
        <position position="525"/>
    </location>
</feature>
<reference evidence="1 2" key="1">
    <citation type="submission" date="2013-02" db="EMBL/GenBank/DDBJ databases">
        <title>The Genome Annotation of Plasmodium falciparum MaliPS096_E11.</title>
        <authorList>
            <consortium name="The Broad Institute Genome Sequencing Platform"/>
            <consortium name="The Broad Institute Genome Sequencing Center for Infectious Disease"/>
            <person name="Neafsey D."/>
            <person name="Hoffman S."/>
            <person name="Volkman S."/>
            <person name="Rosenthal P."/>
            <person name="Walker B."/>
            <person name="Young S.K."/>
            <person name="Zeng Q."/>
            <person name="Gargeya S."/>
            <person name="Fitzgerald M."/>
            <person name="Haas B."/>
            <person name="Abouelleil A."/>
            <person name="Allen A.W."/>
            <person name="Alvarado L."/>
            <person name="Arachchi H.M."/>
            <person name="Berlin A.M."/>
            <person name="Chapman S.B."/>
            <person name="Gainer-Dewar J."/>
            <person name="Goldberg J."/>
            <person name="Griggs A."/>
            <person name="Gujja S."/>
            <person name="Hansen M."/>
            <person name="Howarth C."/>
            <person name="Imamovic A."/>
            <person name="Ireland A."/>
            <person name="Larimer J."/>
            <person name="McCowan C."/>
            <person name="Murphy C."/>
            <person name="Pearson M."/>
            <person name="Poon T.W."/>
            <person name="Priest M."/>
            <person name="Roberts A."/>
            <person name="Saif S."/>
            <person name="Shea T."/>
            <person name="Sisk P."/>
            <person name="Sykes S."/>
            <person name="Wortman J."/>
            <person name="Nusbaum C."/>
            <person name="Birren B."/>
        </authorList>
    </citation>
    <scope>NUCLEOTIDE SEQUENCE [LARGE SCALE GENOMIC DNA]</scope>
    <source>
        <strain evidence="1 2">MaliPS096_E11</strain>
    </source>
</reference>
<protein>
    <submittedName>
        <fullName evidence="1">Uncharacterized protein</fullName>
    </submittedName>
</protein>
<sequence>MKSVAKNTQKLSAQKNSLVNDKHHTYHEKLITNIYQFTGGQSQKSCNIKNQNVKEEKINNTQISYINNTAYNDYTNLPNVETYVLSEKSNNLENKEDNNINEKFKNDNNVDKKNNDENNIIKHNVNQNNNEVIVMNNQTEEQINDNKFIKPLNNITGIDPKKKNIYNTVMHINDKMDLNKHDYNYNYNNIIPHNYINSSDKMTNNSLHINKKADDIFQNMISNNDTNVPCVYVNKYINNIFQNNNPSNVTNYINRINMNKAPITIDENSNKLDNNINYENVTKNMIYNNYTNNNVLYITKEKSDNKLNNSTNHLNDLKNNYYVINPSLLYIHNNNNNIEWNKQYTNNFSKPNFLDKFFYEKKVESIQPHHLNQYYYNNQNVKYNPSHINILENKYVNQFTNQNENSLYNFTTHHNNIKNNNIDNILLLDKAIRNQSIYYNNNKGDDETKSAEHTTNPSINLLKNNYEDKNKSNYVHSIVSITDKDNSIYAKNKYAEVVTKNNEKREDAIHKKDEQYIFNNNDNNN</sequence>
<proteinExistence type="predicted"/>
<gene>
    <name evidence="1" type="ORF">PFMALIP_05998</name>
</gene>